<dbReference type="PANTHER" id="PTHR31987">
    <property type="entry name" value="GLUTAMINASE A-RELATED"/>
    <property type="match status" value="1"/>
</dbReference>
<dbReference type="Pfam" id="PF17168">
    <property type="entry name" value="DUF5127"/>
    <property type="match status" value="1"/>
</dbReference>
<feature type="domain" description="Glutaminase A N-terminal" evidence="4">
    <location>
        <begin position="6"/>
        <end position="69"/>
    </location>
</feature>
<keyword evidence="2" id="KW-0812">Transmembrane</keyword>
<dbReference type="Proteomes" id="UP000194127">
    <property type="component" value="Unassembled WGS sequence"/>
</dbReference>
<dbReference type="EMBL" id="KZ110592">
    <property type="protein sequence ID" value="OSX66229.1"/>
    <property type="molecule type" value="Genomic_DNA"/>
</dbReference>
<evidence type="ECO:0000259" key="4">
    <source>
        <dbReference type="Pfam" id="PF17168"/>
    </source>
</evidence>
<sequence>MTIENPPVWAVGYVRNPSIKYTTSTGDVQLRAPYYVTQYDSIQDVILAFLSDYNDALSRSEALDNQLTSAASGISSEYSDLIALASRQAFGGIDITVSNATGGGWNTSDVMIFMKNIGIDSRVNPVETLYAAFPIFLYLNASYGKPLLAPLLDYQDSSLYTLPYAASDLGTQYPVASGDSSTSTMGIEQSGNMLIMVLAHARASGDGSLIEQHYNLLKSWTNYLVANTKTPNGQESADDQNTANMTNLAIKGIIAIKAMSEISQAFSQANDSQQFASTAAAYANTWQSLAVTSANGQFEHIAFSYGDTSSWALMYNLYADRLLQTGLIAESLYDAQATYYQDLITSNGAWMAFAAATVSNTTIRNNMISMAWAHAASNLTPGVFPTMYDVITGDVTESYANPGQGAMFAPLALRFNRGLTAYSVSNKSIVFPPSTVGHVSNKTHVNVGAIAGGVVGGVFALGLILVAILLWRRRTRVVSRRDKDYVIENPEPLAFPYESAPFVPSREAEPRGPTPPVMMSSKLREHLRGQQHQSTPSSSAYSITAPGSSREPPSTLGTGSDVASLSPNEIIGLRTEVENLRRVMQELHADRLEAPPEYEG</sequence>
<organism evidence="5 6">
    <name type="scientific">Postia placenta MAD-698-R-SB12</name>
    <dbReference type="NCBI Taxonomy" id="670580"/>
    <lineage>
        <taxon>Eukaryota</taxon>
        <taxon>Fungi</taxon>
        <taxon>Dikarya</taxon>
        <taxon>Basidiomycota</taxon>
        <taxon>Agaricomycotina</taxon>
        <taxon>Agaricomycetes</taxon>
        <taxon>Polyporales</taxon>
        <taxon>Adustoporiaceae</taxon>
        <taxon>Rhodonia</taxon>
    </lineage>
</organism>
<dbReference type="GeneID" id="36329068"/>
<dbReference type="InterPro" id="IPR052743">
    <property type="entry name" value="Glutaminase_GtaA"/>
</dbReference>
<feature type="compositionally biased region" description="Polar residues" evidence="1">
    <location>
        <begin position="530"/>
        <end position="567"/>
    </location>
</feature>
<evidence type="ECO:0000313" key="5">
    <source>
        <dbReference type="EMBL" id="OSX66229.1"/>
    </source>
</evidence>
<protein>
    <recommendedName>
        <fullName evidence="7">DUF1793-domain-containing protein</fullName>
    </recommendedName>
</protein>
<evidence type="ECO:0000313" key="6">
    <source>
        <dbReference type="Proteomes" id="UP000194127"/>
    </source>
</evidence>
<evidence type="ECO:0000256" key="1">
    <source>
        <dbReference type="SAM" id="MobiDB-lite"/>
    </source>
</evidence>
<gene>
    <name evidence="5" type="ORF">POSPLADRAFT_1131707</name>
</gene>
<reference evidence="5 6" key="1">
    <citation type="submission" date="2017-04" db="EMBL/GenBank/DDBJ databases">
        <title>Genome Sequence of the Model Brown-Rot Fungus Postia placenta SB12.</title>
        <authorList>
            <consortium name="DOE Joint Genome Institute"/>
            <person name="Gaskell J."/>
            <person name="Kersten P."/>
            <person name="Larrondo L.F."/>
            <person name="Canessa P."/>
            <person name="Martinez D."/>
            <person name="Hibbett D."/>
            <person name="Schmoll M."/>
            <person name="Kubicek C.P."/>
            <person name="Martinez A.T."/>
            <person name="Yadav J."/>
            <person name="Master E."/>
            <person name="Magnuson J.K."/>
            <person name="James T."/>
            <person name="Yaver D."/>
            <person name="Berka R."/>
            <person name="Labutti K."/>
            <person name="Lipzen A."/>
            <person name="Aerts A."/>
            <person name="Barry K."/>
            <person name="Henrissat B."/>
            <person name="Blanchette R."/>
            <person name="Grigoriev I."/>
            <person name="Cullen D."/>
        </authorList>
    </citation>
    <scope>NUCLEOTIDE SEQUENCE [LARGE SCALE GENOMIC DNA]</scope>
    <source>
        <strain evidence="5 6">MAD-698-R-SB12</strain>
    </source>
</reference>
<dbReference type="InterPro" id="IPR033433">
    <property type="entry name" value="GtaA_N"/>
</dbReference>
<dbReference type="Pfam" id="PF16335">
    <property type="entry name" value="GtaA_6_Hairpin"/>
    <property type="match status" value="1"/>
</dbReference>
<keyword evidence="2" id="KW-1133">Transmembrane helix</keyword>
<proteinExistence type="predicted"/>
<name>A0A1X6NC41_9APHY</name>
<feature type="region of interest" description="Disordered" evidence="1">
    <location>
        <begin position="524"/>
        <end position="568"/>
    </location>
</feature>
<dbReference type="RefSeq" id="XP_024343023.1">
    <property type="nucleotide sequence ID" value="XM_024484119.1"/>
</dbReference>
<accession>A0A1X6NC41</accession>
<dbReference type="GO" id="GO:0005975">
    <property type="term" value="P:carbohydrate metabolic process"/>
    <property type="evidence" value="ECO:0007669"/>
    <property type="project" value="InterPro"/>
</dbReference>
<keyword evidence="2" id="KW-0472">Membrane</keyword>
<evidence type="ECO:0008006" key="7">
    <source>
        <dbReference type="Google" id="ProtNLM"/>
    </source>
</evidence>
<feature type="transmembrane region" description="Helical" evidence="2">
    <location>
        <begin position="449"/>
        <end position="471"/>
    </location>
</feature>
<dbReference type="AlphaFoldDB" id="A0A1X6NC41"/>
<evidence type="ECO:0000259" key="3">
    <source>
        <dbReference type="Pfam" id="PF16335"/>
    </source>
</evidence>
<dbReference type="SUPFAM" id="SSF48208">
    <property type="entry name" value="Six-hairpin glycosidases"/>
    <property type="match status" value="1"/>
</dbReference>
<dbReference type="PANTHER" id="PTHR31987:SF1">
    <property type="entry name" value="GLUTAMINASE A"/>
    <property type="match status" value="1"/>
</dbReference>
<keyword evidence="6" id="KW-1185">Reference proteome</keyword>
<dbReference type="STRING" id="670580.A0A1X6NC41"/>
<dbReference type="InterPro" id="IPR032514">
    <property type="entry name" value="GtaA_central"/>
</dbReference>
<evidence type="ECO:0000256" key="2">
    <source>
        <dbReference type="SAM" id="Phobius"/>
    </source>
</evidence>
<dbReference type="OrthoDB" id="2773987at2759"/>
<feature type="domain" description="Glutaminase A central" evidence="3">
    <location>
        <begin position="75"/>
        <end position="410"/>
    </location>
</feature>
<dbReference type="InterPro" id="IPR008928">
    <property type="entry name" value="6-hairpin_glycosidase_sf"/>
</dbReference>